<evidence type="ECO:0000259" key="1">
    <source>
        <dbReference type="Pfam" id="PF00535"/>
    </source>
</evidence>
<keyword evidence="3" id="KW-1185">Reference proteome</keyword>
<gene>
    <name evidence="2" type="ORF">G3O08_11170</name>
</gene>
<dbReference type="SUPFAM" id="SSF53448">
    <property type="entry name" value="Nucleotide-diphospho-sugar transferases"/>
    <property type="match status" value="1"/>
</dbReference>
<name>A0A7K3WQV4_9FLAO</name>
<dbReference type="Proteomes" id="UP000486602">
    <property type="component" value="Unassembled WGS sequence"/>
</dbReference>
<dbReference type="RefSeq" id="WP_163285456.1">
    <property type="nucleotide sequence ID" value="NZ_JAAGVY010000019.1"/>
</dbReference>
<keyword evidence="2" id="KW-0808">Transferase</keyword>
<reference evidence="2 3" key="1">
    <citation type="submission" date="2020-02" db="EMBL/GenBank/DDBJ databases">
        <title>Out from the shadows clarifying the taxonomy of the family Cryomorphaceae and related taxa by utilizing the GTDB taxonomic framework.</title>
        <authorList>
            <person name="Bowman J.P."/>
        </authorList>
    </citation>
    <scope>NUCLEOTIDE SEQUENCE [LARGE SCALE GENOMIC DNA]</scope>
    <source>
        <strain evidence="2 3">QSSC 1-22</strain>
    </source>
</reference>
<dbReference type="EMBL" id="JAAGVY010000019">
    <property type="protein sequence ID" value="NEN24060.1"/>
    <property type="molecule type" value="Genomic_DNA"/>
</dbReference>
<dbReference type="PANTHER" id="PTHR22916:SF3">
    <property type="entry name" value="UDP-GLCNAC:BETAGAL BETA-1,3-N-ACETYLGLUCOSAMINYLTRANSFERASE-LIKE PROTEIN 1"/>
    <property type="match status" value="1"/>
</dbReference>
<organism evidence="2 3">
    <name type="scientific">Cryomorpha ignava</name>
    <dbReference type="NCBI Taxonomy" id="101383"/>
    <lineage>
        <taxon>Bacteria</taxon>
        <taxon>Pseudomonadati</taxon>
        <taxon>Bacteroidota</taxon>
        <taxon>Flavobacteriia</taxon>
        <taxon>Flavobacteriales</taxon>
        <taxon>Cryomorphaceae</taxon>
        <taxon>Cryomorpha</taxon>
    </lineage>
</organism>
<comment type="caution">
    <text evidence="2">The sequence shown here is derived from an EMBL/GenBank/DDBJ whole genome shotgun (WGS) entry which is preliminary data.</text>
</comment>
<accession>A0A7K3WQV4</accession>
<dbReference type="AlphaFoldDB" id="A0A7K3WQV4"/>
<dbReference type="InterPro" id="IPR001173">
    <property type="entry name" value="Glyco_trans_2-like"/>
</dbReference>
<dbReference type="GO" id="GO:0016758">
    <property type="term" value="F:hexosyltransferase activity"/>
    <property type="evidence" value="ECO:0007669"/>
    <property type="project" value="UniProtKB-ARBA"/>
</dbReference>
<dbReference type="Gene3D" id="3.90.550.10">
    <property type="entry name" value="Spore Coat Polysaccharide Biosynthesis Protein SpsA, Chain A"/>
    <property type="match status" value="1"/>
</dbReference>
<sequence length="319" mass="36852">MKVSVIIPVYNASAFIAAALQSVLIQKEVVECIVVDDGCTDKSLHIIEEFASQDKRIIVLHHPKRANLGPGPARNLGLKTATQEYVAFLDADDYWKENRFAETQRLFSKHADADGVYEARATEDWNGEIDNSGLTMIRTNPIPDKVFFSYSPFGNDGFFALIGLTVKRKVIDEIGYFSNTLWLTQDTEWMTKLSLKCKLFGGIIHQPVAIRRFHRDNSSRDIERLKRSRVNLCIALLHWAVRENRGEDVKEILTKVLLKYHYELNNLSDKDMLTKKRSDISLLIKLWRIDPALLKDPRVKYFRNLIFHLTVKQSFDFYE</sequence>
<dbReference type="CDD" id="cd00761">
    <property type="entry name" value="Glyco_tranf_GTA_type"/>
    <property type="match status" value="1"/>
</dbReference>
<proteinExistence type="predicted"/>
<evidence type="ECO:0000313" key="3">
    <source>
        <dbReference type="Proteomes" id="UP000486602"/>
    </source>
</evidence>
<dbReference type="InterPro" id="IPR029044">
    <property type="entry name" value="Nucleotide-diphossugar_trans"/>
</dbReference>
<evidence type="ECO:0000313" key="2">
    <source>
        <dbReference type="EMBL" id="NEN24060.1"/>
    </source>
</evidence>
<feature type="domain" description="Glycosyltransferase 2-like" evidence="1">
    <location>
        <begin position="4"/>
        <end position="126"/>
    </location>
</feature>
<dbReference type="Pfam" id="PF00535">
    <property type="entry name" value="Glycos_transf_2"/>
    <property type="match status" value="1"/>
</dbReference>
<dbReference type="PANTHER" id="PTHR22916">
    <property type="entry name" value="GLYCOSYLTRANSFERASE"/>
    <property type="match status" value="1"/>
</dbReference>
<protein>
    <submittedName>
        <fullName evidence="2">Glycosyltransferase family 2 protein</fullName>
    </submittedName>
</protein>